<sequence length="119" mass="13723">MTIKDKSIFNQHEFEVVEKIPSNYFVWNIGENMGHDDYIPLAQDLHPGDKDDYRINQYTLKAIKLVPEEVEKLRAAASWGINNLATARKALKSKRKGYTSNKKRALAELTIEIFERITA</sequence>
<reference evidence="1 2" key="1">
    <citation type="submission" date="2018-08" db="EMBL/GenBank/DDBJ databases">
        <title>A genome reference for cultivated species of the human gut microbiota.</title>
        <authorList>
            <person name="Zou Y."/>
            <person name="Xue W."/>
            <person name="Luo G."/>
        </authorList>
    </citation>
    <scope>NUCLEOTIDE SEQUENCE [LARGE SCALE GENOMIC DNA]</scope>
    <source>
        <strain evidence="1 2">AM09-9</strain>
    </source>
</reference>
<dbReference type="AlphaFoldDB" id="A0A415D581"/>
<name>A0A415D581_9FIRM</name>
<dbReference type="Proteomes" id="UP000285832">
    <property type="component" value="Unassembled WGS sequence"/>
</dbReference>
<accession>A0A415D581</accession>
<gene>
    <name evidence="1" type="ORF">DW116_07890</name>
</gene>
<proteinExistence type="predicted"/>
<evidence type="ECO:0000313" key="1">
    <source>
        <dbReference type="EMBL" id="RHJ61247.1"/>
    </source>
</evidence>
<evidence type="ECO:0000313" key="2">
    <source>
        <dbReference type="Proteomes" id="UP000285832"/>
    </source>
</evidence>
<comment type="caution">
    <text evidence="1">The sequence shown here is derived from an EMBL/GenBank/DDBJ whole genome shotgun (WGS) entry which is preliminary data.</text>
</comment>
<protein>
    <submittedName>
        <fullName evidence="1">Uncharacterized protein</fullName>
    </submittedName>
</protein>
<dbReference type="RefSeq" id="WP_118279091.1">
    <property type="nucleotide sequence ID" value="NZ_JAQDJO010000018.1"/>
</dbReference>
<organism evidence="1 2">
    <name type="scientific">[Ruminococcus] lactaris</name>
    <dbReference type="NCBI Taxonomy" id="46228"/>
    <lineage>
        <taxon>Bacteria</taxon>
        <taxon>Bacillati</taxon>
        <taxon>Bacillota</taxon>
        <taxon>Clostridia</taxon>
        <taxon>Lachnospirales</taxon>
        <taxon>Lachnospiraceae</taxon>
        <taxon>Mediterraneibacter</taxon>
    </lineage>
</organism>
<dbReference type="EMBL" id="QRMI01000017">
    <property type="protein sequence ID" value="RHJ61247.1"/>
    <property type="molecule type" value="Genomic_DNA"/>
</dbReference>